<feature type="domain" description="Polysaccharide biosynthesis protein CapD-like" evidence="3">
    <location>
        <begin position="305"/>
        <end position="582"/>
    </location>
</feature>
<gene>
    <name evidence="4" type="ORF">GCM10022261_09020</name>
</gene>
<dbReference type="PANTHER" id="PTHR43318">
    <property type="entry name" value="UDP-N-ACETYLGLUCOSAMINE 4,6-DEHYDRATASE"/>
    <property type="match status" value="1"/>
</dbReference>
<dbReference type="EMBL" id="BAABAZ010000004">
    <property type="protein sequence ID" value="GAA4283371.1"/>
    <property type="molecule type" value="Genomic_DNA"/>
</dbReference>
<dbReference type="InterPro" id="IPR036291">
    <property type="entry name" value="NAD(P)-bd_dom_sf"/>
</dbReference>
<feature type="transmembrane region" description="Helical" evidence="2">
    <location>
        <begin position="21"/>
        <end position="41"/>
    </location>
</feature>
<dbReference type="Gene3D" id="3.40.50.720">
    <property type="entry name" value="NAD(P)-binding Rossmann-like Domain"/>
    <property type="match status" value="2"/>
</dbReference>
<comment type="caution">
    <text evidence="4">The sequence shown here is derived from an EMBL/GenBank/DDBJ whole genome shotgun (WGS) entry which is preliminary data.</text>
</comment>
<comment type="similarity">
    <text evidence="1">Belongs to the polysaccharide synthase family.</text>
</comment>
<dbReference type="CDD" id="cd05237">
    <property type="entry name" value="UDP_invert_4-6DH_SDR_e"/>
    <property type="match status" value="1"/>
</dbReference>
<evidence type="ECO:0000256" key="1">
    <source>
        <dbReference type="ARBA" id="ARBA00007430"/>
    </source>
</evidence>
<dbReference type="Pfam" id="PF13727">
    <property type="entry name" value="CoA_binding_3"/>
    <property type="match status" value="1"/>
</dbReference>
<evidence type="ECO:0000313" key="5">
    <source>
        <dbReference type="Proteomes" id="UP001501586"/>
    </source>
</evidence>
<dbReference type="InterPro" id="IPR003869">
    <property type="entry name" value="Polysac_CapD-like"/>
</dbReference>
<dbReference type="Pfam" id="PF02719">
    <property type="entry name" value="Polysacc_synt_2"/>
    <property type="match status" value="1"/>
</dbReference>
<keyword evidence="5" id="KW-1185">Reference proteome</keyword>
<feature type="transmembrane region" description="Helical" evidence="2">
    <location>
        <begin position="114"/>
        <end position="134"/>
    </location>
</feature>
<dbReference type="InterPro" id="IPR051203">
    <property type="entry name" value="Polysaccharide_Synthase-Rel"/>
</dbReference>
<dbReference type="Proteomes" id="UP001501586">
    <property type="component" value="Unassembled WGS sequence"/>
</dbReference>
<keyword evidence="2" id="KW-0472">Membrane</keyword>
<protein>
    <submittedName>
        <fullName evidence="4">Nucleoside-diphosphate sugar epimerase/dehydratase</fullName>
    </submittedName>
</protein>
<dbReference type="SUPFAM" id="SSF51735">
    <property type="entry name" value="NAD(P)-binding Rossmann-fold domains"/>
    <property type="match status" value="2"/>
</dbReference>
<reference evidence="5" key="1">
    <citation type="journal article" date="2019" name="Int. J. Syst. Evol. Microbiol.">
        <title>The Global Catalogue of Microorganisms (GCM) 10K type strain sequencing project: providing services to taxonomists for standard genome sequencing and annotation.</title>
        <authorList>
            <consortium name="The Broad Institute Genomics Platform"/>
            <consortium name="The Broad Institute Genome Sequencing Center for Infectious Disease"/>
            <person name="Wu L."/>
            <person name="Ma J."/>
        </authorList>
    </citation>
    <scope>NUCLEOTIDE SEQUENCE [LARGE SCALE GENOMIC DNA]</scope>
    <source>
        <strain evidence="5">JCM 17458</strain>
    </source>
</reference>
<dbReference type="PANTHER" id="PTHR43318:SF1">
    <property type="entry name" value="POLYSACCHARIDE BIOSYNTHESIS PROTEIN EPSC-RELATED"/>
    <property type="match status" value="1"/>
</dbReference>
<evidence type="ECO:0000256" key="2">
    <source>
        <dbReference type="SAM" id="Phobius"/>
    </source>
</evidence>
<sequence>MTEVQLLDPRDVPARKKPQRAAVRAVTDGLIFATFIWIISLARYDFALAAPNYPGIAICSAIAFLTVVVAGSWQTYRGRYPKESADELVAIGGMVAVACGIMYLLNAFQPGRPLVPMSTPVSAAAMTVVTIGVINWTRSTMRYRQRGKSGHAKSALIVGAGAHGMLALRVIRDDPREEYVAAGMLDDDPGKRHLRADGVRVLGSLGDVSRAIERTGAQTLIIAIPTIDPGKLDRLMKASAEANVDVKVLPEFDATDIRHREVSSTSAIALRPGSFRSVELDDLIGRQPIHTDIESISSYLDGRTVLVTGAGGSIGSFLCSQISRFAPGRLVMTDRDESGLHATQLVLDGAAPLTSDNLILGDLRDRSFVQALFDEVRPDIVFHAAALKHLTFLERFPDEAIKTNVGASLALLEAARDVGVERFVHISTDKAADPTSVLGATKLITERVVASMAAETGRNFISVRFGNVLGSRGSVLGTFVTQVSAGGPVTVTAPGAKRYFMTAAEACELVLQAGAIGRPGESLVLDMGDLVSIEDLAKRVIALSGRTGVEIVYTGLRPGEKLLEQRLGSDEVDVRPSHPLITQVPIEPIDVGTIRELLSMTEARASEDQRRHLRAELREMLCSTVRERPARDLA</sequence>
<keyword evidence="2" id="KW-1133">Transmembrane helix</keyword>
<feature type="transmembrane region" description="Helical" evidence="2">
    <location>
        <begin position="88"/>
        <end position="108"/>
    </location>
</feature>
<accession>A0ABP8EHE5</accession>
<feature type="transmembrane region" description="Helical" evidence="2">
    <location>
        <begin position="155"/>
        <end position="171"/>
    </location>
</feature>
<evidence type="ECO:0000259" key="3">
    <source>
        <dbReference type="Pfam" id="PF02719"/>
    </source>
</evidence>
<name>A0ABP8EHE5_9MICO</name>
<evidence type="ECO:0000313" key="4">
    <source>
        <dbReference type="EMBL" id="GAA4283371.1"/>
    </source>
</evidence>
<organism evidence="4 5">
    <name type="scientific">Brevibacterium daeguense</name>
    <dbReference type="NCBI Taxonomy" id="909936"/>
    <lineage>
        <taxon>Bacteria</taxon>
        <taxon>Bacillati</taxon>
        <taxon>Actinomycetota</taxon>
        <taxon>Actinomycetes</taxon>
        <taxon>Micrococcales</taxon>
        <taxon>Brevibacteriaceae</taxon>
        <taxon>Brevibacterium</taxon>
    </lineage>
</organism>
<keyword evidence="2" id="KW-0812">Transmembrane</keyword>
<feature type="transmembrane region" description="Helical" evidence="2">
    <location>
        <begin position="53"/>
        <end position="76"/>
    </location>
</feature>
<proteinExistence type="inferred from homology"/>